<dbReference type="Proteomes" id="UP000027850">
    <property type="component" value="Unassembled WGS sequence"/>
</dbReference>
<evidence type="ECO:0000313" key="2">
    <source>
        <dbReference type="Proteomes" id="UP000027850"/>
    </source>
</evidence>
<organism evidence="1 2">
    <name type="scientific">Parabacteroides distasonis str. 3776 D15 i</name>
    <dbReference type="NCBI Taxonomy" id="1339342"/>
    <lineage>
        <taxon>Bacteria</taxon>
        <taxon>Pseudomonadati</taxon>
        <taxon>Bacteroidota</taxon>
        <taxon>Bacteroidia</taxon>
        <taxon>Bacteroidales</taxon>
        <taxon>Tannerellaceae</taxon>
        <taxon>Parabacteroides</taxon>
    </lineage>
</organism>
<evidence type="ECO:0000313" key="1">
    <source>
        <dbReference type="EMBL" id="KDS37012.1"/>
    </source>
</evidence>
<dbReference type="EMBL" id="JNHK01000089">
    <property type="protein sequence ID" value="KDS37012.1"/>
    <property type="molecule type" value="Genomic_DNA"/>
</dbReference>
<name>A0AB34L842_PARDI</name>
<comment type="caution">
    <text evidence="1">The sequence shown here is derived from an EMBL/GenBank/DDBJ whole genome shotgun (WGS) entry which is preliminary data.</text>
</comment>
<proteinExistence type="predicted"/>
<reference evidence="1 2" key="1">
    <citation type="submission" date="2014-04" db="EMBL/GenBank/DDBJ databases">
        <authorList>
            <person name="Sears C."/>
            <person name="Carroll K."/>
            <person name="Sack B.R."/>
            <person name="Qadri F."/>
            <person name="Myers L.L."/>
            <person name="Chung G.-T."/>
            <person name="Escheverria P."/>
            <person name="Fraser C.M."/>
            <person name="Sadzewicz L."/>
            <person name="Shefchek K.A."/>
            <person name="Tallon L."/>
            <person name="Das S.P."/>
            <person name="Daugherty S."/>
            <person name="Mongodin E.F."/>
        </authorList>
    </citation>
    <scope>NUCLEOTIDE SEQUENCE [LARGE SCALE GENOMIC DNA]</scope>
    <source>
        <strain evidence="1 2">3776 D15 i</strain>
    </source>
</reference>
<accession>A0AB34L842</accession>
<protein>
    <submittedName>
        <fullName evidence="1">Uncharacterized protein</fullName>
    </submittedName>
</protein>
<gene>
    <name evidence="1" type="ORF">M091_0860</name>
</gene>
<dbReference type="AlphaFoldDB" id="A0AB34L842"/>
<sequence>MYVFYQKHVREFGKTCTCFLTNASKTEVLREKNTISMDFINN</sequence>